<dbReference type="Proteomes" id="UP000094626">
    <property type="component" value="Plasmid pSA2"/>
</dbReference>
<dbReference type="GO" id="GO:0016779">
    <property type="term" value="F:nucleotidyltransferase activity"/>
    <property type="evidence" value="ECO:0007669"/>
    <property type="project" value="UniProtKB-KW"/>
</dbReference>
<evidence type="ECO:0000259" key="7">
    <source>
        <dbReference type="Pfam" id="PF13362"/>
    </source>
</evidence>
<keyword evidence="3" id="KW-0808">Transferase</keyword>
<dbReference type="Gene3D" id="3.40.1360.10">
    <property type="match status" value="1"/>
</dbReference>
<evidence type="ECO:0000313" key="10">
    <source>
        <dbReference type="Proteomes" id="UP000094626"/>
    </source>
</evidence>
<organism evidence="9 10">
    <name type="scientific">Novosphingobium resinovorum</name>
    <dbReference type="NCBI Taxonomy" id="158500"/>
    <lineage>
        <taxon>Bacteria</taxon>
        <taxon>Pseudomonadati</taxon>
        <taxon>Pseudomonadota</taxon>
        <taxon>Alphaproteobacteria</taxon>
        <taxon>Sphingomonadales</taxon>
        <taxon>Sphingomonadaceae</taxon>
        <taxon>Novosphingobium</taxon>
    </lineage>
</organism>
<sequence>MTIVARRPSQQLIDIVGTLRGTWHGTRAMCRCPCHNDHTPSLSLRQGDRGILVTCFAGCDSIDVLRELDRIAITRHYQPPPDNARTGTANIERLWSQAQSVPGTLGERYLASRLLLPVPGDVRFHPRCPHGAKPHTVFKPALLVAVREGQRLVALQRIFLDPETGRYTAKATIGSLGLGAWRGGGTGPTIGLAEGFETARAWSRINNLPCWATLGSRRFGLVTIPDSVTELILAGDYDTAGRRAVNRASHRYANDNRVIRVDFPKSYKDWAQALEALEMQKRCHGRGTVPVMTGSAPRRS</sequence>
<dbReference type="Gene3D" id="3.90.580.10">
    <property type="entry name" value="Zinc finger, CHC2-type domain"/>
    <property type="match status" value="1"/>
</dbReference>
<dbReference type="GO" id="GO:0006269">
    <property type="term" value="P:DNA replication, synthesis of primer"/>
    <property type="evidence" value="ECO:0007669"/>
    <property type="project" value="UniProtKB-KW"/>
</dbReference>
<keyword evidence="9" id="KW-0614">Plasmid</keyword>
<feature type="domain" description="DUF7146" evidence="8">
    <location>
        <begin position="88"/>
        <end position="182"/>
    </location>
</feature>
<dbReference type="AlphaFoldDB" id="A0A1D8AEV5"/>
<keyword evidence="5" id="KW-0235">DNA replication</keyword>
<accession>A0A1D8AEV5</accession>
<reference evidence="10" key="1">
    <citation type="journal article" date="2017" name="J. Biotechnol.">
        <title>Complete genome sequence of Novosphingobium resinovorum SA1, a versatile xenobiotic-degrading bacterium capable of utilizing sulfanilic acid.</title>
        <authorList>
            <person name="Hegedus B."/>
            <person name="Kos P.B."/>
            <person name="Balint B."/>
            <person name="Maroti G."/>
            <person name="Gan H.M."/>
            <person name="Perei K."/>
            <person name="Rakhely G."/>
        </authorList>
    </citation>
    <scope>NUCLEOTIDE SEQUENCE [LARGE SCALE GENOMIC DNA]</scope>
    <source>
        <strain evidence="10">SA1</strain>
    </source>
</reference>
<dbReference type="InterPro" id="IPR006171">
    <property type="entry name" value="TOPRIM_dom"/>
</dbReference>
<dbReference type="InterPro" id="IPR055570">
    <property type="entry name" value="DUF7146"/>
</dbReference>
<dbReference type="GO" id="GO:0008270">
    <property type="term" value="F:zinc ion binding"/>
    <property type="evidence" value="ECO:0007669"/>
    <property type="project" value="InterPro"/>
</dbReference>
<keyword evidence="6" id="KW-0804">Transcription</keyword>
<keyword evidence="1" id="KW-0240">DNA-directed RNA polymerase</keyword>
<dbReference type="Pfam" id="PF23639">
    <property type="entry name" value="DUF7146"/>
    <property type="match status" value="1"/>
</dbReference>
<dbReference type="GO" id="GO:1990077">
    <property type="term" value="C:primosome complex"/>
    <property type="evidence" value="ECO:0007669"/>
    <property type="project" value="UniProtKB-KW"/>
</dbReference>
<evidence type="ECO:0000256" key="3">
    <source>
        <dbReference type="ARBA" id="ARBA00022679"/>
    </source>
</evidence>
<evidence type="ECO:0000256" key="6">
    <source>
        <dbReference type="ARBA" id="ARBA00023163"/>
    </source>
</evidence>
<evidence type="ECO:0000256" key="1">
    <source>
        <dbReference type="ARBA" id="ARBA00022478"/>
    </source>
</evidence>
<geneLocation type="plasmid" evidence="9 10">
    <name>pSA2</name>
</geneLocation>
<dbReference type="InterPro" id="IPR036977">
    <property type="entry name" value="DNA_primase_Znf_CHC2"/>
</dbReference>
<keyword evidence="4" id="KW-0548">Nucleotidyltransferase</keyword>
<keyword evidence="10" id="KW-1185">Reference proteome</keyword>
<feature type="domain" description="Toprim" evidence="7">
    <location>
        <begin position="190"/>
        <end position="274"/>
    </location>
</feature>
<proteinExistence type="predicted"/>
<evidence type="ECO:0000256" key="4">
    <source>
        <dbReference type="ARBA" id="ARBA00022695"/>
    </source>
</evidence>
<protein>
    <submittedName>
        <fullName evidence="9">Virulence-associated protein E</fullName>
    </submittedName>
</protein>
<evidence type="ECO:0000256" key="2">
    <source>
        <dbReference type="ARBA" id="ARBA00022515"/>
    </source>
</evidence>
<evidence type="ECO:0000259" key="8">
    <source>
        <dbReference type="Pfam" id="PF23639"/>
    </source>
</evidence>
<dbReference type="Pfam" id="PF13362">
    <property type="entry name" value="Toprim_3"/>
    <property type="match status" value="1"/>
</dbReference>
<evidence type="ECO:0000313" key="9">
    <source>
        <dbReference type="EMBL" id="AOR80627.1"/>
    </source>
</evidence>
<dbReference type="GO" id="GO:0000428">
    <property type="term" value="C:DNA-directed RNA polymerase complex"/>
    <property type="evidence" value="ECO:0007669"/>
    <property type="project" value="UniProtKB-KW"/>
</dbReference>
<evidence type="ECO:0000256" key="5">
    <source>
        <dbReference type="ARBA" id="ARBA00022705"/>
    </source>
</evidence>
<name>A0A1D8AEV5_9SPHN</name>
<dbReference type="EMBL" id="CP017077">
    <property type="protein sequence ID" value="AOR80627.1"/>
    <property type="molecule type" value="Genomic_DNA"/>
</dbReference>
<dbReference type="KEGG" id="nre:BES08_27710"/>
<keyword evidence="2" id="KW-0639">Primosome</keyword>
<dbReference type="RefSeq" id="WP_069709987.1">
    <property type="nucleotide sequence ID" value="NZ_CP017077.1"/>
</dbReference>
<dbReference type="GO" id="GO:0003677">
    <property type="term" value="F:DNA binding"/>
    <property type="evidence" value="ECO:0007669"/>
    <property type="project" value="InterPro"/>
</dbReference>
<dbReference type="OrthoDB" id="7465087at2"/>
<gene>
    <name evidence="9" type="ORF">BES08_27710</name>
</gene>